<comment type="caution">
    <text evidence="1">The sequence shown here is derived from an EMBL/GenBank/DDBJ whole genome shotgun (WGS) entry which is preliminary data.</text>
</comment>
<accession>A0A163ABG7</accession>
<evidence type="ECO:0000313" key="2">
    <source>
        <dbReference type="Proteomes" id="UP000076837"/>
    </source>
</evidence>
<organism evidence="1 2">
    <name type="scientific">Didymella rabiei</name>
    <name type="common">Chickpea ascochyta blight fungus</name>
    <name type="synonym">Mycosphaerella rabiei</name>
    <dbReference type="NCBI Taxonomy" id="5454"/>
    <lineage>
        <taxon>Eukaryota</taxon>
        <taxon>Fungi</taxon>
        <taxon>Dikarya</taxon>
        <taxon>Ascomycota</taxon>
        <taxon>Pezizomycotina</taxon>
        <taxon>Dothideomycetes</taxon>
        <taxon>Pleosporomycetidae</taxon>
        <taxon>Pleosporales</taxon>
        <taxon>Pleosporineae</taxon>
        <taxon>Didymellaceae</taxon>
        <taxon>Ascochyta</taxon>
    </lineage>
</organism>
<reference evidence="1 2" key="1">
    <citation type="journal article" date="2016" name="Sci. Rep.">
        <title>Draft genome sequencing and secretome analysis of fungal phytopathogen Ascochyta rabiei provides insight into the necrotrophic effector repertoire.</title>
        <authorList>
            <person name="Verma S."/>
            <person name="Gazara R.K."/>
            <person name="Nizam S."/>
            <person name="Parween S."/>
            <person name="Chattopadhyay D."/>
            <person name="Verma P.K."/>
        </authorList>
    </citation>
    <scope>NUCLEOTIDE SEQUENCE [LARGE SCALE GENOMIC DNA]</scope>
    <source>
        <strain evidence="1 2">ArDII</strain>
    </source>
</reference>
<sequence>MAFDYASKDSCDATETQPLLVKSLDVSAVTISEHRDSLLAIDDDMASTGVGKSDLKHHAGVGGLASGQESLSFAPELALTEQTIKYAETPCKSYTGDVAHEGIIEVLYQALISNSKHAFPPATDHFTTVLDRPMFDIDIDNDVRELQEATAAFLADQYDDGEFVATPGDIVDLEVATTAFLAGRYDGELFRMEGPGSGCGLLLPDKQSLIPTSKAVDIARATFNSTKDNVEMIDEYLGAQPSCGNEPNTPLLDAASMVDVSQNDSTSFYDRMSLELRPDTPQLDECSNPPLTCEFPSATRSYPPDLSGHLYQHPDFCDDDDGDEDDDGEFSDIMTDFSDMAFDAPDALSLSQASYAASFFDIETETLVAYTSLDMLLTIDDEEELIPCGHRVLDDEDEIDADGECGIMEIGEGIDDGHVRIIVHLDESWFDCDVPINSPATRSGQHRLLEAVAELPTIFEEDEPSSVTPDSSAVFLNHPGPQGSPLLRRTDLLENGDKGYALLFSKSIPAVVAIPNLAQHLRHPDVEAKAVVDSEQDHGLPQPVSLCSTVLKDKNEFQSSELFADDIWTNGPDLQLAFSDEQTARCEFVDGAAVDLSQFPAAVFEAVQARSSDNVSTSGADLKQKLRSFSHDFRDLDWTERLDKIVDLAMSHTAARSRLGSMLLWNRLHIVRQDPSTIHQDLTL</sequence>
<dbReference type="EMBL" id="JYNV01000257">
    <property type="protein sequence ID" value="KZM21096.1"/>
    <property type="molecule type" value="Genomic_DNA"/>
</dbReference>
<keyword evidence="2" id="KW-1185">Reference proteome</keyword>
<name>A0A163ABG7_DIDRA</name>
<gene>
    <name evidence="1" type="ORF">ST47_g7784</name>
</gene>
<proteinExistence type="predicted"/>
<dbReference type="Proteomes" id="UP000076837">
    <property type="component" value="Unassembled WGS sequence"/>
</dbReference>
<dbReference type="AlphaFoldDB" id="A0A163ABG7"/>
<protein>
    <submittedName>
        <fullName evidence="1">Uncharacterized protein</fullName>
    </submittedName>
</protein>
<evidence type="ECO:0000313" key="1">
    <source>
        <dbReference type="EMBL" id="KZM21096.1"/>
    </source>
</evidence>
<dbReference type="OrthoDB" id="3789648at2759"/>